<sequence length="454" mass="50892">MGKTILADESIQSYITELLSKGQWQLGLIIGHFAQQKDFAVRLICSPEPVEDEASEEDEEPKEKKIKTPQKPENMADSDERWIATHARQVNRMLPGGLDVLGIFALAPPNMMQSAQTKLRQILYLIHKSLSKGQTLANSTTERYLLQICSTSRKITCRSIDVADQKSAFKPADWKPQSGSEKWIKLKTDINVDLKINVPVKQQNQNMLKQIQQGLVPYCDSICKGIIAINGEVRDVTEVLDQSASESKRSKGRDKGQTSQLIHNIDFYTQPISKEKNEPEVYDSVCKLVMQGVTHGRAFVHSKSLVSEAKQAITTDIIRSIHARCELLCEDIEVVEEEGTKKELYDTPVRVFGKLHGSNLDFCDYKFQDEKLEEVTDRIKELLDITIDPDDLELDCEQVPCEEDWSKDKSLDTIDDSSSGDSNKSRFNMLTAVGGGIAVVAAGLSYMLFGDSQT</sequence>
<keyword evidence="9" id="KW-1185">Reference proteome</keyword>
<evidence type="ECO:0000256" key="6">
    <source>
        <dbReference type="SAM" id="MobiDB-lite"/>
    </source>
</evidence>
<evidence type="ECO:0000256" key="4">
    <source>
        <dbReference type="ARBA" id="ARBA00022989"/>
    </source>
</evidence>
<feature type="transmembrane region" description="Helical" evidence="7">
    <location>
        <begin position="427"/>
        <end position="449"/>
    </location>
</feature>
<feature type="region of interest" description="Disordered" evidence="6">
    <location>
        <begin position="50"/>
        <end position="77"/>
    </location>
</feature>
<dbReference type="EMBL" id="CACVKT020000732">
    <property type="protein sequence ID" value="CAC5362148.1"/>
    <property type="molecule type" value="Genomic_DNA"/>
</dbReference>
<keyword evidence="3 7" id="KW-0812">Transmembrane</keyword>
<evidence type="ECO:0000256" key="3">
    <source>
        <dbReference type="ARBA" id="ARBA00022692"/>
    </source>
</evidence>
<name>A0A6J8A5C9_MYTCO</name>
<evidence type="ECO:0000256" key="7">
    <source>
        <dbReference type="SAM" id="Phobius"/>
    </source>
</evidence>
<evidence type="ECO:0008006" key="10">
    <source>
        <dbReference type="Google" id="ProtNLM"/>
    </source>
</evidence>
<feature type="compositionally biased region" description="Acidic residues" evidence="6">
    <location>
        <begin position="50"/>
        <end position="60"/>
    </location>
</feature>
<comment type="subcellular location">
    <subcellularLocation>
        <location evidence="1">Membrane</location>
    </subcellularLocation>
</comment>
<dbReference type="Pfam" id="PF14778">
    <property type="entry name" value="ODR4-like"/>
    <property type="match status" value="1"/>
</dbReference>
<dbReference type="GO" id="GO:0012505">
    <property type="term" value="C:endomembrane system"/>
    <property type="evidence" value="ECO:0007669"/>
    <property type="project" value="TreeGrafter"/>
</dbReference>
<dbReference type="InterPro" id="IPR029454">
    <property type="entry name" value="ODR-4-like"/>
</dbReference>
<gene>
    <name evidence="8" type="ORF">MCOR_4008</name>
</gene>
<evidence type="ECO:0000256" key="1">
    <source>
        <dbReference type="ARBA" id="ARBA00004370"/>
    </source>
</evidence>
<reference evidence="8 9" key="1">
    <citation type="submission" date="2020-06" db="EMBL/GenBank/DDBJ databases">
        <authorList>
            <person name="Li R."/>
            <person name="Bekaert M."/>
        </authorList>
    </citation>
    <scope>NUCLEOTIDE SEQUENCE [LARGE SCALE GENOMIC DNA]</scope>
    <source>
        <strain evidence="8">Wild</strain>
        <strain evidence="9">wild</strain>
    </source>
</reference>
<proteinExistence type="inferred from homology"/>
<accession>A0A6J8A5C9</accession>
<evidence type="ECO:0000256" key="2">
    <source>
        <dbReference type="ARBA" id="ARBA00010131"/>
    </source>
</evidence>
<dbReference type="GO" id="GO:0008104">
    <property type="term" value="P:intracellular protein localization"/>
    <property type="evidence" value="ECO:0007669"/>
    <property type="project" value="TreeGrafter"/>
</dbReference>
<comment type="similarity">
    <text evidence="2">Belongs to the ODR-4 family.</text>
</comment>
<keyword evidence="5 7" id="KW-0472">Membrane</keyword>
<keyword evidence="4 7" id="KW-1133">Transmembrane helix</keyword>
<protein>
    <recommendedName>
        <fullName evidence="10">Protein odr-4 homolog</fullName>
    </recommendedName>
</protein>
<dbReference type="PANTHER" id="PTHR33966">
    <property type="entry name" value="PROTEIN ODR-4 HOMOLOG"/>
    <property type="match status" value="1"/>
</dbReference>
<dbReference type="Proteomes" id="UP000507470">
    <property type="component" value="Unassembled WGS sequence"/>
</dbReference>
<dbReference type="OrthoDB" id="21458at2759"/>
<dbReference type="GO" id="GO:0016020">
    <property type="term" value="C:membrane"/>
    <property type="evidence" value="ECO:0007669"/>
    <property type="project" value="UniProtKB-SubCell"/>
</dbReference>
<dbReference type="AlphaFoldDB" id="A0A6J8A5C9"/>
<organism evidence="8 9">
    <name type="scientific">Mytilus coruscus</name>
    <name type="common">Sea mussel</name>
    <dbReference type="NCBI Taxonomy" id="42192"/>
    <lineage>
        <taxon>Eukaryota</taxon>
        <taxon>Metazoa</taxon>
        <taxon>Spiralia</taxon>
        <taxon>Lophotrochozoa</taxon>
        <taxon>Mollusca</taxon>
        <taxon>Bivalvia</taxon>
        <taxon>Autobranchia</taxon>
        <taxon>Pteriomorphia</taxon>
        <taxon>Mytilida</taxon>
        <taxon>Mytiloidea</taxon>
        <taxon>Mytilidae</taxon>
        <taxon>Mytilinae</taxon>
        <taxon>Mytilus</taxon>
    </lineage>
</organism>
<evidence type="ECO:0000313" key="9">
    <source>
        <dbReference type="Proteomes" id="UP000507470"/>
    </source>
</evidence>
<dbReference type="PANTHER" id="PTHR33966:SF1">
    <property type="entry name" value="PROTEIN ODR-4 HOMOLOG"/>
    <property type="match status" value="1"/>
</dbReference>
<evidence type="ECO:0000313" key="8">
    <source>
        <dbReference type="EMBL" id="CAC5362148.1"/>
    </source>
</evidence>
<dbReference type="EMBL" id="CACVKT020000732">
    <property type="protein sequence ID" value="CAC5362147.1"/>
    <property type="molecule type" value="Genomic_DNA"/>
</dbReference>
<evidence type="ECO:0000256" key="5">
    <source>
        <dbReference type="ARBA" id="ARBA00023136"/>
    </source>
</evidence>